<dbReference type="EMBL" id="OX395137">
    <property type="protein sequence ID" value="CAI5788425.1"/>
    <property type="molecule type" value="Genomic_DNA"/>
</dbReference>
<accession>A0AA35PJN7</accession>
<evidence type="ECO:0000313" key="2">
    <source>
        <dbReference type="EMBL" id="CAI5788425.1"/>
    </source>
</evidence>
<keyword evidence="1" id="KW-1133">Transmembrane helix</keyword>
<organism evidence="2 3">
    <name type="scientific">Podarcis lilfordi</name>
    <name type="common">Lilford's wall lizard</name>
    <dbReference type="NCBI Taxonomy" id="74358"/>
    <lineage>
        <taxon>Eukaryota</taxon>
        <taxon>Metazoa</taxon>
        <taxon>Chordata</taxon>
        <taxon>Craniata</taxon>
        <taxon>Vertebrata</taxon>
        <taxon>Euteleostomi</taxon>
        <taxon>Lepidosauria</taxon>
        <taxon>Squamata</taxon>
        <taxon>Bifurcata</taxon>
        <taxon>Unidentata</taxon>
        <taxon>Episquamata</taxon>
        <taxon>Laterata</taxon>
        <taxon>Lacertibaenia</taxon>
        <taxon>Lacertidae</taxon>
        <taxon>Podarcis</taxon>
    </lineage>
</organism>
<dbReference type="Proteomes" id="UP001178461">
    <property type="component" value="Chromosome 12"/>
</dbReference>
<gene>
    <name evidence="2" type="ORF">PODLI_1B006875</name>
</gene>
<keyword evidence="1" id="KW-0472">Membrane</keyword>
<evidence type="ECO:0000256" key="1">
    <source>
        <dbReference type="SAM" id="Phobius"/>
    </source>
</evidence>
<sequence>MEYKGIILKPSGNIWFLSSSCSILSLIYGLVLSMQEIPVLQLSDQSDNW</sequence>
<keyword evidence="1" id="KW-0812">Transmembrane</keyword>
<feature type="transmembrane region" description="Helical" evidence="1">
    <location>
        <begin position="12"/>
        <end position="31"/>
    </location>
</feature>
<keyword evidence="3" id="KW-1185">Reference proteome</keyword>
<proteinExistence type="predicted"/>
<dbReference type="PROSITE" id="PS51257">
    <property type="entry name" value="PROKAR_LIPOPROTEIN"/>
    <property type="match status" value="1"/>
</dbReference>
<reference evidence="2" key="1">
    <citation type="submission" date="2022-12" db="EMBL/GenBank/DDBJ databases">
        <authorList>
            <person name="Alioto T."/>
            <person name="Alioto T."/>
            <person name="Gomez Garrido J."/>
        </authorList>
    </citation>
    <scope>NUCLEOTIDE SEQUENCE</scope>
</reference>
<dbReference type="AlphaFoldDB" id="A0AA35PJN7"/>
<name>A0AA35PJN7_9SAUR</name>
<evidence type="ECO:0000313" key="3">
    <source>
        <dbReference type="Proteomes" id="UP001178461"/>
    </source>
</evidence>
<protein>
    <submittedName>
        <fullName evidence="2">Uncharacterized protein</fullName>
    </submittedName>
</protein>